<name>A0A2J7YZU7_STRMQ</name>
<evidence type="ECO:0000256" key="1">
    <source>
        <dbReference type="SAM" id="MobiDB-lite"/>
    </source>
</evidence>
<feature type="compositionally biased region" description="Polar residues" evidence="1">
    <location>
        <begin position="9"/>
        <end position="22"/>
    </location>
</feature>
<reference evidence="2 3" key="1">
    <citation type="submission" date="2015-09" db="EMBL/GenBank/DDBJ databases">
        <title>Genome sequence, genome mining and natural product profiling of a biocontrol bacterium Streptomyces malaysiensis F913.</title>
        <authorList>
            <person name="Xu Y."/>
            <person name="Wei J."/>
            <person name="Xie J."/>
            <person name="Li T."/>
            <person name="Zhou Z."/>
        </authorList>
    </citation>
    <scope>NUCLEOTIDE SEQUENCE [LARGE SCALE GENOMIC DNA]</scope>
    <source>
        <strain evidence="2 3">F913</strain>
    </source>
</reference>
<sequence>MDGPHRTAASAQQLQRGVQSWISGRPWQHHGDTIPVRGYPSGQGQLY</sequence>
<proteinExistence type="predicted"/>
<comment type="caution">
    <text evidence="2">The sequence shown here is derived from an EMBL/GenBank/DDBJ whole genome shotgun (WGS) entry which is preliminary data.</text>
</comment>
<keyword evidence="3" id="KW-1185">Reference proteome</keyword>
<accession>A0A2J7YZU7</accession>
<dbReference type="AlphaFoldDB" id="A0A2J7YZU7"/>
<gene>
    <name evidence="2" type="ORF">SMF913_29000</name>
</gene>
<dbReference type="Proteomes" id="UP000236520">
    <property type="component" value="Unassembled WGS sequence"/>
</dbReference>
<evidence type="ECO:0000313" key="3">
    <source>
        <dbReference type="Proteomes" id="UP000236520"/>
    </source>
</evidence>
<organism evidence="2 3">
    <name type="scientific">Streptomyces malaysiensis</name>
    <dbReference type="NCBI Taxonomy" id="92644"/>
    <lineage>
        <taxon>Bacteria</taxon>
        <taxon>Bacillati</taxon>
        <taxon>Actinomycetota</taxon>
        <taxon>Actinomycetes</taxon>
        <taxon>Kitasatosporales</taxon>
        <taxon>Streptomycetaceae</taxon>
        <taxon>Streptomyces</taxon>
        <taxon>Streptomyces violaceusniger group</taxon>
    </lineage>
</organism>
<protein>
    <submittedName>
        <fullName evidence="2">Uncharacterized protein</fullName>
    </submittedName>
</protein>
<evidence type="ECO:0000313" key="2">
    <source>
        <dbReference type="EMBL" id="PNG93535.1"/>
    </source>
</evidence>
<dbReference type="EMBL" id="LJIW01000002">
    <property type="protein sequence ID" value="PNG93535.1"/>
    <property type="molecule type" value="Genomic_DNA"/>
</dbReference>
<feature type="region of interest" description="Disordered" evidence="1">
    <location>
        <begin position="1"/>
        <end position="47"/>
    </location>
</feature>